<feature type="compositionally biased region" description="Basic and acidic residues" evidence="5">
    <location>
        <begin position="818"/>
        <end position="840"/>
    </location>
</feature>
<evidence type="ECO:0000256" key="7">
    <source>
        <dbReference type="SAM" id="SignalP"/>
    </source>
</evidence>
<accession>K1V3L8</accession>
<dbReference type="PANTHER" id="PTHR39469:SF1">
    <property type="entry name" value="DUF4203 DOMAIN-CONTAINING PROTEIN"/>
    <property type="match status" value="1"/>
</dbReference>
<feature type="transmembrane region" description="Helical" evidence="6">
    <location>
        <begin position="186"/>
        <end position="206"/>
    </location>
</feature>
<dbReference type="HOGENOM" id="CLU_311046_0_0_1"/>
<feature type="transmembrane region" description="Helical" evidence="6">
    <location>
        <begin position="280"/>
        <end position="297"/>
    </location>
</feature>
<evidence type="ECO:0000256" key="3">
    <source>
        <dbReference type="ARBA" id="ARBA00022989"/>
    </source>
</evidence>
<feature type="region of interest" description="Disordered" evidence="5">
    <location>
        <begin position="764"/>
        <end position="791"/>
    </location>
</feature>
<evidence type="ECO:0000313" key="9">
    <source>
        <dbReference type="EMBL" id="EKC98544.1"/>
    </source>
</evidence>
<keyword evidence="2 6" id="KW-0812">Transmembrane</keyword>
<keyword evidence="3 6" id="KW-1133">Transmembrane helix</keyword>
<feature type="transmembrane region" description="Helical" evidence="6">
    <location>
        <begin position="303"/>
        <end position="324"/>
    </location>
</feature>
<comment type="caution">
    <text evidence="9">The sequence shown here is derived from an EMBL/GenBank/DDBJ whole genome shotgun (WGS) entry which is preliminary data.</text>
</comment>
<feature type="compositionally biased region" description="Basic and acidic residues" evidence="5">
    <location>
        <begin position="874"/>
        <end position="886"/>
    </location>
</feature>
<dbReference type="AlphaFoldDB" id="K1V3L8"/>
<feature type="region of interest" description="Disordered" evidence="5">
    <location>
        <begin position="546"/>
        <end position="709"/>
    </location>
</feature>
<organism evidence="9 10">
    <name type="scientific">Trichosporon asahii var. asahii (strain CBS 8904)</name>
    <name type="common">Yeast</name>
    <dbReference type="NCBI Taxonomy" id="1220162"/>
    <lineage>
        <taxon>Eukaryota</taxon>
        <taxon>Fungi</taxon>
        <taxon>Dikarya</taxon>
        <taxon>Basidiomycota</taxon>
        <taxon>Agaricomycotina</taxon>
        <taxon>Tremellomycetes</taxon>
        <taxon>Trichosporonales</taxon>
        <taxon>Trichosporonaceae</taxon>
        <taxon>Trichosporon</taxon>
    </lineage>
</organism>
<feature type="transmembrane region" description="Helical" evidence="6">
    <location>
        <begin position="226"/>
        <end position="245"/>
    </location>
</feature>
<evidence type="ECO:0000256" key="2">
    <source>
        <dbReference type="ARBA" id="ARBA00022692"/>
    </source>
</evidence>
<dbReference type="Proteomes" id="UP000006757">
    <property type="component" value="Unassembled WGS sequence"/>
</dbReference>
<feature type="compositionally biased region" description="Basic and acidic residues" evidence="5">
    <location>
        <begin position="934"/>
        <end position="947"/>
    </location>
</feature>
<keyword evidence="4 6" id="KW-0472">Membrane</keyword>
<feature type="compositionally biased region" description="Basic and acidic residues" evidence="5">
    <location>
        <begin position="603"/>
        <end position="627"/>
    </location>
</feature>
<evidence type="ECO:0000256" key="4">
    <source>
        <dbReference type="ARBA" id="ARBA00023136"/>
    </source>
</evidence>
<dbReference type="OMA" id="MSTMKVE"/>
<feature type="compositionally biased region" description="Low complexity" evidence="5">
    <location>
        <begin position="890"/>
        <end position="925"/>
    </location>
</feature>
<evidence type="ECO:0000256" key="6">
    <source>
        <dbReference type="SAM" id="Phobius"/>
    </source>
</evidence>
<evidence type="ECO:0000256" key="5">
    <source>
        <dbReference type="SAM" id="MobiDB-lite"/>
    </source>
</evidence>
<feature type="compositionally biased region" description="Low complexity" evidence="5">
    <location>
        <begin position="764"/>
        <end position="773"/>
    </location>
</feature>
<dbReference type="Pfam" id="PF13886">
    <property type="entry name" value="TM7S3_TM198"/>
    <property type="match status" value="1"/>
</dbReference>
<feature type="compositionally biased region" description="Polar residues" evidence="5">
    <location>
        <begin position="864"/>
        <end position="873"/>
    </location>
</feature>
<feature type="region of interest" description="Disordered" evidence="5">
    <location>
        <begin position="803"/>
        <end position="947"/>
    </location>
</feature>
<comment type="subcellular location">
    <subcellularLocation>
        <location evidence="1">Membrane</location>
        <topology evidence="1">Multi-pass membrane protein</topology>
    </subcellularLocation>
</comment>
<dbReference type="STRING" id="1220162.K1V3L8"/>
<feature type="compositionally biased region" description="Basic and acidic residues" evidence="5">
    <location>
        <begin position="672"/>
        <end position="688"/>
    </location>
</feature>
<feature type="compositionally biased region" description="Low complexity" evidence="5">
    <location>
        <begin position="41"/>
        <end position="75"/>
    </location>
</feature>
<feature type="domain" description="TM7S3/TM198-like" evidence="8">
    <location>
        <begin position="167"/>
        <end position="376"/>
    </location>
</feature>
<keyword evidence="10" id="KW-1185">Reference proteome</keyword>
<proteinExistence type="predicted"/>
<feature type="transmembrane region" description="Helical" evidence="6">
    <location>
        <begin position="251"/>
        <end position="268"/>
    </location>
</feature>
<feature type="compositionally biased region" description="Pro residues" evidence="5">
    <location>
        <begin position="695"/>
        <end position="705"/>
    </location>
</feature>
<feature type="region of interest" description="Disordered" evidence="5">
    <location>
        <begin position="498"/>
        <end position="529"/>
    </location>
</feature>
<reference evidence="9 10" key="1">
    <citation type="journal article" date="2012" name="Eukaryot. Cell">
        <title>Genome sequence of the Trichosporon asahii environmental strain CBS 8904.</title>
        <authorList>
            <person name="Yang R.Y."/>
            <person name="Li H.T."/>
            <person name="Zhu H."/>
            <person name="Zhou G.P."/>
            <person name="Wang M."/>
            <person name="Wang L."/>
        </authorList>
    </citation>
    <scope>NUCLEOTIDE SEQUENCE [LARGE SCALE GENOMIC DNA]</scope>
    <source>
        <strain evidence="9 10">CBS 8904</strain>
    </source>
</reference>
<dbReference type="PANTHER" id="PTHR39469">
    <property type="entry name" value="CHROMOSOME 1, WHOLE GENOME SHOTGUN SEQUENCE"/>
    <property type="match status" value="1"/>
</dbReference>
<evidence type="ECO:0000256" key="1">
    <source>
        <dbReference type="ARBA" id="ARBA00004141"/>
    </source>
</evidence>
<feature type="region of interest" description="Disordered" evidence="5">
    <location>
        <begin position="22"/>
        <end position="83"/>
    </location>
</feature>
<dbReference type="eggNOG" id="ENOG502RXUE">
    <property type="taxonomic scope" value="Eukaryota"/>
</dbReference>
<evidence type="ECO:0000259" key="8">
    <source>
        <dbReference type="Pfam" id="PF13886"/>
    </source>
</evidence>
<sequence length="947" mass="100424">MRLSAIVLGLLALSGAIAQDTGNNNEGQGGNNGGNGGNNNGGNNQPSASASASASRNNNNGGASATSSVSSRPSGNATSTLPPGAVITTVTSVLNGGSTTATFAFTLTLTPQNGTVDSGGLMNGTLNGTGIYGNGTNGTANATQPWNDTLGYLPFTPKLDPAYGVAGALMILSGVPVATLGGKNRWSALAIISGYSVALFSLVMILVSPSLQPPSPDPPTAAMRGLYCLAVGISCLIGAGIGIFFYTTSKYWVGAAGGFCVGWFLMAVKKGGLVSSVGARWGIIGGLTAVTLLATLAPPLHEYVLLASSAWVGATAFMLGVDCFSRVGLKEFYIYNLGYSNLFPSLNGQKFPLTQSMQVELGALAAAALIAGAIQFKVVDILSKRRKQLRDEEAARIEAEEVARAAENFKNVDAELAEWEGQHGDGGSTTKLYSEKDTDEFSYRRPSLGQFPSTTPILNANQVSAKPKQDYLADSAGYQPVPTTTRRVSLMEEMGFATEGGTKEIDLSDPCPTPGEKGPSSEIGAGDDLDEKLRLLAEVRRARQSIRSSMDQLRSSNNNTPGSVGSLGDRPRSSLGFGERSHTPAPSDHRSRHNSVTSSILLDRVRHDSSLSSHDSRGRPDSMDRLRGNSFDAGRGLSTSESDPERWRLSYGGRSDEPPVAEMRPLSGAPKELSEWERRQAEFEEYKQQRQIVSPPAPKPQPLPQVPTVTAVSDSVARAMNRRTNADGTMSTLVTGAKEMTPGQQYGADLSRAISTQEAERRAAAAAALAAQRQAREQRARPTKSMTTEELAERHREMLNRMQDKASAPIREQMALAEAKEQYERQQRIDRELQRRKEAEAAAGGQKLPRAQRGDTAREPSLGDTLTNHQPPRQSDRQSRMEEWRRSVQPAVAPATAGASGAAAKVTSPKGAAAALKTSTAAKRTSGSGGTERPSADRRRSARKDIA</sequence>
<dbReference type="InParanoid" id="K1V3L8"/>
<keyword evidence="7" id="KW-0732">Signal</keyword>
<feature type="compositionally biased region" description="Polar residues" evidence="5">
    <location>
        <begin position="546"/>
        <end position="563"/>
    </location>
</feature>
<gene>
    <name evidence="9" type="ORF">A1Q2_07140</name>
</gene>
<dbReference type="OrthoDB" id="102260at2759"/>
<protein>
    <recommendedName>
        <fullName evidence="8">TM7S3/TM198-like domain-containing protein</fullName>
    </recommendedName>
</protein>
<dbReference type="InterPro" id="IPR025256">
    <property type="entry name" value="TM7S3/TM198-like_dom"/>
</dbReference>
<feature type="compositionally biased region" description="Gly residues" evidence="5">
    <location>
        <begin position="27"/>
        <end position="40"/>
    </location>
</feature>
<name>K1V3L8_TRIAC</name>
<evidence type="ECO:0000313" key="10">
    <source>
        <dbReference type="Proteomes" id="UP000006757"/>
    </source>
</evidence>
<dbReference type="GO" id="GO:0016020">
    <property type="term" value="C:membrane"/>
    <property type="evidence" value="ECO:0007669"/>
    <property type="project" value="UniProtKB-SubCell"/>
</dbReference>
<feature type="signal peptide" evidence="7">
    <location>
        <begin position="1"/>
        <end position="18"/>
    </location>
</feature>
<dbReference type="EMBL" id="AMBO01000387">
    <property type="protein sequence ID" value="EKC98544.1"/>
    <property type="molecule type" value="Genomic_DNA"/>
</dbReference>
<feature type="chain" id="PRO_5003853926" description="TM7S3/TM198-like domain-containing protein" evidence="7">
    <location>
        <begin position="19"/>
        <end position="947"/>
    </location>
</feature>